<accession>A0A5P1EA82</accession>
<dbReference type="EMBL" id="CM007389">
    <property type="protein sequence ID" value="ONK57866.1"/>
    <property type="molecule type" value="Genomic_DNA"/>
</dbReference>
<name>A0A5P1EA82_ASPOF</name>
<feature type="domain" description="PB1" evidence="1">
    <location>
        <begin position="63"/>
        <end position="145"/>
    </location>
</feature>
<proteinExistence type="predicted"/>
<reference evidence="3" key="1">
    <citation type="journal article" date="2017" name="Nat. Commun.">
        <title>The asparagus genome sheds light on the origin and evolution of a young Y chromosome.</title>
        <authorList>
            <person name="Harkess A."/>
            <person name="Zhou J."/>
            <person name="Xu C."/>
            <person name="Bowers J.E."/>
            <person name="Van der Hulst R."/>
            <person name="Ayyampalayam S."/>
            <person name="Mercati F."/>
            <person name="Riccardi P."/>
            <person name="McKain M.R."/>
            <person name="Kakrana A."/>
            <person name="Tang H."/>
            <person name="Ray J."/>
            <person name="Groenendijk J."/>
            <person name="Arikit S."/>
            <person name="Mathioni S.M."/>
            <person name="Nakano M."/>
            <person name="Shan H."/>
            <person name="Telgmann-Rauber A."/>
            <person name="Kanno A."/>
            <person name="Yue Z."/>
            <person name="Chen H."/>
            <person name="Li W."/>
            <person name="Chen Y."/>
            <person name="Xu X."/>
            <person name="Zhang Y."/>
            <person name="Luo S."/>
            <person name="Chen H."/>
            <person name="Gao J."/>
            <person name="Mao Z."/>
            <person name="Pires J.C."/>
            <person name="Luo M."/>
            <person name="Kudrna D."/>
            <person name="Wing R.A."/>
            <person name="Meyers B.C."/>
            <person name="Yi K."/>
            <person name="Kong H."/>
            <person name="Lavrijsen P."/>
            <person name="Sunseri F."/>
            <person name="Falavigna A."/>
            <person name="Ye Y."/>
            <person name="Leebens-Mack J.H."/>
            <person name="Chen G."/>
        </authorList>
    </citation>
    <scope>NUCLEOTIDE SEQUENCE [LARGE SCALE GENOMIC DNA]</scope>
    <source>
        <strain evidence="3">cv. DH0086</strain>
    </source>
</reference>
<sequence>MDTLLFADIQNDITDTDTIIKEHSHPSYSSMTDSSSNSASSCPTFHKNPKAKVSSTSIDTSTNITVKATYKDDTVRFKFIPSMGCQQLLEEIGMRYKLAIGTFQLKYMDDEDEWVLLSSDADLFECVEVLESLGSKNLKLLVRDLACSFGSSGGSNFLQA</sequence>
<dbReference type="GO" id="GO:0003700">
    <property type="term" value="F:DNA-binding transcription factor activity"/>
    <property type="evidence" value="ECO:0007669"/>
    <property type="project" value="InterPro"/>
</dbReference>
<dbReference type="Gene3D" id="3.10.20.90">
    <property type="entry name" value="Phosphatidylinositol 3-kinase Catalytic Subunit, Chain A, domain 1"/>
    <property type="match status" value="1"/>
</dbReference>
<dbReference type="PROSITE" id="PS51745">
    <property type="entry name" value="PB1"/>
    <property type="match status" value="1"/>
</dbReference>
<evidence type="ECO:0000313" key="2">
    <source>
        <dbReference type="EMBL" id="ONK57866.1"/>
    </source>
</evidence>
<dbReference type="PANTHER" id="PTHR32002:SF41">
    <property type="entry name" value="PROTEIN NLP8"/>
    <property type="match status" value="1"/>
</dbReference>
<evidence type="ECO:0000313" key="3">
    <source>
        <dbReference type="Proteomes" id="UP000243459"/>
    </source>
</evidence>
<dbReference type="Pfam" id="PF00564">
    <property type="entry name" value="PB1"/>
    <property type="match status" value="1"/>
</dbReference>
<gene>
    <name evidence="2" type="ORF">A4U43_C09F5010</name>
</gene>
<dbReference type="Proteomes" id="UP000243459">
    <property type="component" value="Chromosome 9"/>
</dbReference>
<dbReference type="SMART" id="SM00666">
    <property type="entry name" value="PB1"/>
    <property type="match status" value="1"/>
</dbReference>
<protein>
    <recommendedName>
        <fullName evidence="1">PB1 domain-containing protein</fullName>
    </recommendedName>
</protein>
<dbReference type="InterPro" id="IPR045012">
    <property type="entry name" value="NLP"/>
</dbReference>
<dbReference type="InterPro" id="IPR053793">
    <property type="entry name" value="PB1-like"/>
</dbReference>
<dbReference type="InterPro" id="IPR000270">
    <property type="entry name" value="PB1_dom"/>
</dbReference>
<evidence type="ECO:0000259" key="1">
    <source>
        <dbReference type="PROSITE" id="PS51745"/>
    </source>
</evidence>
<dbReference type="OMA" id="GHEKIQF"/>
<dbReference type="PANTHER" id="PTHR32002">
    <property type="entry name" value="PROTEIN NLP8"/>
    <property type="match status" value="1"/>
</dbReference>
<organism evidence="2 3">
    <name type="scientific">Asparagus officinalis</name>
    <name type="common">Garden asparagus</name>
    <dbReference type="NCBI Taxonomy" id="4686"/>
    <lineage>
        <taxon>Eukaryota</taxon>
        <taxon>Viridiplantae</taxon>
        <taxon>Streptophyta</taxon>
        <taxon>Embryophyta</taxon>
        <taxon>Tracheophyta</taxon>
        <taxon>Spermatophyta</taxon>
        <taxon>Magnoliopsida</taxon>
        <taxon>Liliopsida</taxon>
        <taxon>Asparagales</taxon>
        <taxon>Asparagaceae</taxon>
        <taxon>Asparagoideae</taxon>
        <taxon>Asparagus</taxon>
    </lineage>
</organism>
<dbReference type="Gramene" id="ONK57866">
    <property type="protein sequence ID" value="ONK57866"/>
    <property type="gene ID" value="A4U43_C09F5010"/>
</dbReference>
<keyword evidence="3" id="KW-1185">Reference proteome</keyword>
<dbReference type="AlphaFoldDB" id="A0A5P1EA82"/>
<dbReference type="SUPFAM" id="SSF54277">
    <property type="entry name" value="CAD &amp; PB1 domains"/>
    <property type="match status" value="1"/>
</dbReference>